<proteinExistence type="predicted"/>
<dbReference type="EMBL" id="KK105827">
    <property type="protein sequence ID" value="KIY92232.1"/>
    <property type="molecule type" value="Genomic_DNA"/>
</dbReference>
<accession>A0A0D2IWB0</accession>
<feature type="compositionally biased region" description="Low complexity" evidence="1">
    <location>
        <begin position="58"/>
        <end position="79"/>
    </location>
</feature>
<dbReference type="InterPro" id="IPR013748">
    <property type="entry name" value="Rep_factorC_C"/>
</dbReference>
<reference evidence="3 4" key="1">
    <citation type="journal article" date="2013" name="BMC Genomics">
        <title>Reconstruction of the lipid metabolism for the microalga Monoraphidium neglectum from its genome sequence reveals characteristics suitable for biofuel production.</title>
        <authorList>
            <person name="Bogen C."/>
            <person name="Al-Dilaimi A."/>
            <person name="Albersmeier A."/>
            <person name="Wichmann J."/>
            <person name="Grundmann M."/>
            <person name="Rupp O."/>
            <person name="Lauersen K.J."/>
            <person name="Blifernez-Klassen O."/>
            <person name="Kalinowski J."/>
            <person name="Goesmann A."/>
            <person name="Mussgnug J.H."/>
            <person name="Kruse O."/>
        </authorList>
    </citation>
    <scope>NUCLEOTIDE SEQUENCE [LARGE SCALE GENOMIC DNA]</scope>
    <source>
        <strain evidence="3 4">SAG 48.87</strain>
    </source>
</reference>
<dbReference type="GO" id="GO:0003677">
    <property type="term" value="F:DNA binding"/>
    <property type="evidence" value="ECO:0007669"/>
    <property type="project" value="InterPro"/>
</dbReference>
<name>A0A0D2IWB0_9CHLO</name>
<dbReference type="InterPro" id="IPR008921">
    <property type="entry name" value="DNA_pol3_clamp-load_cplx_C"/>
</dbReference>
<protein>
    <recommendedName>
        <fullName evidence="2">Replication factor C C-terminal domain-containing protein</fullName>
    </recommendedName>
</protein>
<dbReference type="STRING" id="145388.A0A0D2IWB0"/>
<organism evidence="3 4">
    <name type="scientific">Monoraphidium neglectum</name>
    <dbReference type="NCBI Taxonomy" id="145388"/>
    <lineage>
        <taxon>Eukaryota</taxon>
        <taxon>Viridiplantae</taxon>
        <taxon>Chlorophyta</taxon>
        <taxon>core chlorophytes</taxon>
        <taxon>Chlorophyceae</taxon>
        <taxon>CS clade</taxon>
        <taxon>Sphaeropleales</taxon>
        <taxon>Selenastraceae</taxon>
        <taxon>Monoraphidium</taxon>
    </lineage>
</organism>
<feature type="domain" description="Replication factor C C-terminal" evidence="2">
    <location>
        <begin position="10"/>
        <end position="46"/>
    </location>
</feature>
<feature type="region of interest" description="Disordered" evidence="1">
    <location>
        <begin position="56"/>
        <end position="79"/>
    </location>
</feature>
<dbReference type="SUPFAM" id="SSF48019">
    <property type="entry name" value="post-AAA+ oligomerization domain-like"/>
    <property type="match status" value="1"/>
</dbReference>
<gene>
    <name evidence="3" type="ORF">MNEG_15731</name>
</gene>
<evidence type="ECO:0000259" key="2">
    <source>
        <dbReference type="Pfam" id="PF08542"/>
    </source>
</evidence>
<dbReference type="Gene3D" id="1.20.272.10">
    <property type="match status" value="1"/>
</dbReference>
<dbReference type="RefSeq" id="XP_013891252.1">
    <property type="nucleotide sequence ID" value="XM_014035798.1"/>
</dbReference>
<evidence type="ECO:0000256" key="1">
    <source>
        <dbReference type="SAM" id="MobiDB-lite"/>
    </source>
</evidence>
<dbReference type="KEGG" id="mng:MNEG_15731"/>
<sequence>VCRNAPSGQAFSEYMQLEFLREIGFCHMRIGDGVNSRLQMSGLLAKLCRVSGQSARPAAAGQQQGQGQQQQQQQQAAAH</sequence>
<dbReference type="GeneID" id="25733422"/>
<dbReference type="Proteomes" id="UP000054498">
    <property type="component" value="Unassembled WGS sequence"/>
</dbReference>
<dbReference type="GO" id="GO:0006260">
    <property type="term" value="P:DNA replication"/>
    <property type="evidence" value="ECO:0007669"/>
    <property type="project" value="InterPro"/>
</dbReference>
<keyword evidence="4" id="KW-1185">Reference proteome</keyword>
<feature type="non-terminal residue" evidence="3">
    <location>
        <position position="1"/>
    </location>
</feature>
<evidence type="ECO:0000313" key="3">
    <source>
        <dbReference type="EMBL" id="KIY92232.1"/>
    </source>
</evidence>
<dbReference type="Pfam" id="PF08542">
    <property type="entry name" value="Rep_fac_C"/>
    <property type="match status" value="1"/>
</dbReference>
<evidence type="ECO:0000313" key="4">
    <source>
        <dbReference type="Proteomes" id="UP000054498"/>
    </source>
</evidence>
<dbReference type="AlphaFoldDB" id="A0A0D2IWB0"/>
<dbReference type="OrthoDB" id="4199794at2759"/>